<dbReference type="AlphaFoldDB" id="A0A1N6VXM7"/>
<dbReference type="RefSeq" id="WP_076421512.1">
    <property type="nucleotide sequence ID" value="NZ_FTNM01000002.1"/>
</dbReference>
<dbReference type="STRING" id="1077936.SAMN05421545_1259"/>
<organism evidence="1 2">
    <name type="scientific">Pontibacter lucknowensis</name>
    <dbReference type="NCBI Taxonomy" id="1077936"/>
    <lineage>
        <taxon>Bacteria</taxon>
        <taxon>Pseudomonadati</taxon>
        <taxon>Bacteroidota</taxon>
        <taxon>Cytophagia</taxon>
        <taxon>Cytophagales</taxon>
        <taxon>Hymenobacteraceae</taxon>
        <taxon>Pontibacter</taxon>
    </lineage>
</organism>
<accession>A0A1N6VXM7</accession>
<proteinExistence type="predicted"/>
<reference evidence="2" key="1">
    <citation type="submission" date="2017-01" db="EMBL/GenBank/DDBJ databases">
        <authorList>
            <person name="Varghese N."/>
            <person name="Submissions S."/>
        </authorList>
    </citation>
    <scope>NUCLEOTIDE SEQUENCE [LARGE SCALE GENOMIC DNA]</scope>
    <source>
        <strain evidence="2">DM9</strain>
    </source>
</reference>
<keyword evidence="2" id="KW-1185">Reference proteome</keyword>
<dbReference type="Proteomes" id="UP000185924">
    <property type="component" value="Unassembled WGS sequence"/>
</dbReference>
<sequence>MKLTGNILNIKNKRDDRNAGILIEVDKIEYVTYKKDGKYYQPFNLEVELEEPIVITGDQLALKPVKYLQEGEYDFDVYDREGDDYVLNENKFLSVLMMYDEEEQEHFLSSVEYTVTLPNEEFKALKEEQHKLRQSRKGPGKKKK</sequence>
<evidence type="ECO:0000313" key="2">
    <source>
        <dbReference type="Proteomes" id="UP000185924"/>
    </source>
</evidence>
<dbReference type="OrthoDB" id="893392at2"/>
<evidence type="ECO:0000313" key="1">
    <source>
        <dbReference type="EMBL" id="SIQ82518.1"/>
    </source>
</evidence>
<name>A0A1N6VXM7_9BACT</name>
<dbReference type="EMBL" id="FTNM01000002">
    <property type="protein sequence ID" value="SIQ82518.1"/>
    <property type="molecule type" value="Genomic_DNA"/>
</dbReference>
<protein>
    <submittedName>
        <fullName evidence="1">Uncharacterized protein</fullName>
    </submittedName>
</protein>
<gene>
    <name evidence="1" type="ORF">SAMN05421545_1259</name>
</gene>